<dbReference type="AlphaFoldDB" id="A0A9R0JBB9"/>
<evidence type="ECO:0000313" key="3">
    <source>
        <dbReference type="RefSeq" id="XP_021864667.1"/>
    </source>
</evidence>
<evidence type="ECO:0000313" key="2">
    <source>
        <dbReference type="Proteomes" id="UP000813463"/>
    </source>
</evidence>
<reference evidence="2" key="1">
    <citation type="journal article" date="2021" name="Nat. Commun.">
        <title>Genomic analyses provide insights into spinach domestication and the genetic basis of agronomic traits.</title>
        <authorList>
            <person name="Cai X."/>
            <person name="Sun X."/>
            <person name="Xu C."/>
            <person name="Sun H."/>
            <person name="Wang X."/>
            <person name="Ge C."/>
            <person name="Zhang Z."/>
            <person name="Wang Q."/>
            <person name="Fei Z."/>
            <person name="Jiao C."/>
            <person name="Wang Q."/>
        </authorList>
    </citation>
    <scope>NUCLEOTIDE SEQUENCE [LARGE SCALE GENOMIC DNA]</scope>
    <source>
        <strain evidence="2">cv. Varoflay</strain>
    </source>
</reference>
<dbReference type="RefSeq" id="XP_021864667.1">
    <property type="nucleotide sequence ID" value="XM_022008975.2"/>
</dbReference>
<gene>
    <name evidence="3" type="primary">LOC110803464</name>
</gene>
<keyword evidence="1" id="KW-0812">Transmembrane</keyword>
<dbReference type="KEGG" id="soe:110803464"/>
<dbReference type="GeneID" id="110803464"/>
<evidence type="ECO:0000256" key="1">
    <source>
        <dbReference type="SAM" id="Phobius"/>
    </source>
</evidence>
<sequence length="192" mass="22358">MGIKLSESEKPLAELYKPAKKMIDETQGRLKNLESDIENGGVHDCGGSLLSIYYEISKIRSVCRQMHASLLYSTPNYRLWEFRKNLIDEQSLEMKFRVEELVASNEGLCSSKTKYALRALDDSETDLHKLINFLGFCKRSMIQLFEMEDTKGEAPFCDKRPFWFWFWFMIGSIVILWLFLLISSISSLSQQR</sequence>
<organism evidence="2 3">
    <name type="scientific">Spinacia oleracea</name>
    <name type="common">Spinach</name>
    <dbReference type="NCBI Taxonomy" id="3562"/>
    <lineage>
        <taxon>Eukaryota</taxon>
        <taxon>Viridiplantae</taxon>
        <taxon>Streptophyta</taxon>
        <taxon>Embryophyta</taxon>
        <taxon>Tracheophyta</taxon>
        <taxon>Spermatophyta</taxon>
        <taxon>Magnoliopsida</taxon>
        <taxon>eudicotyledons</taxon>
        <taxon>Gunneridae</taxon>
        <taxon>Pentapetalae</taxon>
        <taxon>Caryophyllales</taxon>
        <taxon>Chenopodiaceae</taxon>
        <taxon>Chenopodioideae</taxon>
        <taxon>Anserineae</taxon>
        <taxon>Spinacia</taxon>
    </lineage>
</organism>
<keyword evidence="1" id="KW-1133">Transmembrane helix</keyword>
<protein>
    <submittedName>
        <fullName evidence="3">Uncharacterized protein isoform X1</fullName>
    </submittedName>
</protein>
<reference evidence="3" key="2">
    <citation type="submission" date="2025-08" db="UniProtKB">
        <authorList>
            <consortium name="RefSeq"/>
        </authorList>
    </citation>
    <scope>IDENTIFICATION</scope>
    <source>
        <tissue evidence="3">Leaf</tissue>
    </source>
</reference>
<proteinExistence type="predicted"/>
<feature type="transmembrane region" description="Helical" evidence="1">
    <location>
        <begin position="162"/>
        <end position="182"/>
    </location>
</feature>
<keyword evidence="1" id="KW-0472">Membrane</keyword>
<keyword evidence="2" id="KW-1185">Reference proteome</keyword>
<accession>A0A9R0JBB9</accession>
<dbReference type="Proteomes" id="UP000813463">
    <property type="component" value="Chromosome 2"/>
</dbReference>
<name>A0A9R0JBB9_SPIOL</name>